<dbReference type="InterPro" id="IPR009057">
    <property type="entry name" value="Homeodomain-like_sf"/>
</dbReference>
<comment type="caution">
    <text evidence="7">The sequence shown here is derived from an EMBL/GenBank/DDBJ whole genome shotgun (WGS) entry which is preliminary data.</text>
</comment>
<dbReference type="PANTHER" id="PTHR32071">
    <property type="entry name" value="TRANSCRIPTIONAL REGULATORY PROTEIN"/>
    <property type="match status" value="1"/>
</dbReference>
<evidence type="ECO:0000259" key="6">
    <source>
        <dbReference type="Pfam" id="PF25601"/>
    </source>
</evidence>
<dbReference type="InterPro" id="IPR002197">
    <property type="entry name" value="HTH_Fis"/>
</dbReference>
<feature type="domain" description="DNA binding HTH" evidence="5">
    <location>
        <begin position="55"/>
        <end position="94"/>
    </location>
</feature>
<dbReference type="GO" id="GO:0043565">
    <property type="term" value="F:sequence-specific DNA binding"/>
    <property type="evidence" value="ECO:0007669"/>
    <property type="project" value="InterPro"/>
</dbReference>
<accession>A0AAE4V5D0</accession>
<evidence type="ECO:0000259" key="5">
    <source>
        <dbReference type="Pfam" id="PF02954"/>
    </source>
</evidence>
<dbReference type="PANTHER" id="PTHR32071:SF122">
    <property type="entry name" value="SIGMA FACTOR"/>
    <property type="match status" value="1"/>
</dbReference>
<dbReference type="SUPFAM" id="SSF46689">
    <property type="entry name" value="Homeodomain-like"/>
    <property type="match status" value="1"/>
</dbReference>
<evidence type="ECO:0000256" key="2">
    <source>
        <dbReference type="ARBA" id="ARBA00022840"/>
    </source>
</evidence>
<dbReference type="EMBL" id="JAWLUP010000248">
    <property type="protein sequence ID" value="MDV7268933.1"/>
    <property type="molecule type" value="Genomic_DNA"/>
</dbReference>
<dbReference type="PRINTS" id="PR01590">
    <property type="entry name" value="HTHFIS"/>
</dbReference>
<dbReference type="RefSeq" id="WP_317769352.1">
    <property type="nucleotide sequence ID" value="NZ_JAWLUP010000248.1"/>
</dbReference>
<gene>
    <name evidence="7" type="ORF">R4315_30920</name>
</gene>
<evidence type="ECO:0000256" key="4">
    <source>
        <dbReference type="ARBA" id="ARBA00023163"/>
    </source>
</evidence>
<dbReference type="Gene3D" id="1.10.10.60">
    <property type="entry name" value="Homeodomain-like"/>
    <property type="match status" value="1"/>
</dbReference>
<name>A0AAE4V5D0_9NOCA</name>
<reference evidence="7" key="1">
    <citation type="submission" date="2023-10" db="EMBL/GenBank/DDBJ databases">
        <title>Development of a sustainable strategy for remediation of hydrocarbon-contaminated territories based on the waste exchange concept.</title>
        <authorList>
            <person name="Krivoruchko A."/>
        </authorList>
    </citation>
    <scope>NUCLEOTIDE SEQUENCE</scope>
    <source>
        <strain evidence="7">IEGM 68</strain>
    </source>
</reference>
<keyword evidence="2" id="KW-0067">ATP-binding</keyword>
<evidence type="ECO:0000313" key="7">
    <source>
        <dbReference type="EMBL" id="MDV7268933.1"/>
    </source>
</evidence>
<dbReference type="AlphaFoldDB" id="A0AAE4V5D0"/>
<evidence type="ECO:0000313" key="8">
    <source>
        <dbReference type="Proteomes" id="UP001185863"/>
    </source>
</evidence>
<keyword evidence="3" id="KW-0805">Transcription regulation</keyword>
<dbReference type="Gene3D" id="1.10.8.60">
    <property type="match status" value="1"/>
</dbReference>
<keyword evidence="4" id="KW-0804">Transcription</keyword>
<dbReference type="Pfam" id="PF25601">
    <property type="entry name" value="AAA_lid_14"/>
    <property type="match status" value="1"/>
</dbReference>
<evidence type="ECO:0000256" key="1">
    <source>
        <dbReference type="ARBA" id="ARBA00022741"/>
    </source>
</evidence>
<dbReference type="InterPro" id="IPR058031">
    <property type="entry name" value="AAA_lid_NorR"/>
</dbReference>
<dbReference type="Proteomes" id="UP001185863">
    <property type="component" value="Unassembled WGS sequence"/>
</dbReference>
<proteinExistence type="predicted"/>
<evidence type="ECO:0000256" key="3">
    <source>
        <dbReference type="ARBA" id="ARBA00023015"/>
    </source>
</evidence>
<feature type="domain" description="NorR-like AAA+ ATPase lid" evidence="6">
    <location>
        <begin position="2"/>
        <end position="49"/>
    </location>
</feature>
<protein>
    <submittedName>
        <fullName evidence="7">Helix-turn-helix domain-containing protein</fullName>
    </submittedName>
</protein>
<organism evidence="7 8">
    <name type="scientific">Rhodococcus oxybenzonivorans</name>
    <dbReference type="NCBI Taxonomy" id="1990687"/>
    <lineage>
        <taxon>Bacteria</taxon>
        <taxon>Bacillati</taxon>
        <taxon>Actinomycetota</taxon>
        <taxon>Actinomycetes</taxon>
        <taxon>Mycobacteriales</taxon>
        <taxon>Nocardiaceae</taxon>
        <taxon>Rhodococcus</taxon>
    </lineage>
</organism>
<dbReference type="Pfam" id="PF02954">
    <property type="entry name" value="HTH_8"/>
    <property type="match status" value="1"/>
</dbReference>
<keyword evidence="1" id="KW-0547">Nucleotide-binding</keyword>
<sequence length="99" mass="10820">STIEALVAREWPGNLAELSVVLRTAVRRRTSANIAVSDLPESYRTPQRVTRLAGRERAERQAIVDALEECGGNKVHAAAALGISRSTLYVRIRALDIPV</sequence>
<feature type="non-terminal residue" evidence="7">
    <location>
        <position position="1"/>
    </location>
</feature>